<dbReference type="AlphaFoldDB" id="A0A212KA50"/>
<dbReference type="GO" id="GO:0005506">
    <property type="term" value="F:iron ion binding"/>
    <property type="evidence" value="ECO:0007669"/>
    <property type="project" value="InterPro"/>
</dbReference>
<dbReference type="SUPFAM" id="SSF117916">
    <property type="entry name" value="Fe-S cluster assembly (FSCA) domain-like"/>
    <property type="match status" value="1"/>
</dbReference>
<dbReference type="Gene3D" id="3.30.1370.70">
    <property type="entry name" value="Scaffold protein Nfu/NifU, N-terminal domain"/>
    <property type="match status" value="1"/>
</dbReference>
<dbReference type="InterPro" id="IPR036498">
    <property type="entry name" value="Nfu/NifU_N_sf"/>
</dbReference>
<accession>A0A212KA50</accession>
<dbReference type="Gene3D" id="3.30.300.130">
    <property type="entry name" value="Fe-S cluster assembly (FSCA)"/>
    <property type="match status" value="1"/>
</dbReference>
<name>A0A212KA50_9PROT</name>
<feature type="domain" description="Scaffold protein Nfu/NifU N-terminal" evidence="2">
    <location>
        <begin position="3"/>
        <end position="90"/>
    </location>
</feature>
<dbReference type="SMART" id="SM00932">
    <property type="entry name" value="Nfu_N"/>
    <property type="match status" value="1"/>
</dbReference>
<dbReference type="Pfam" id="PF08712">
    <property type="entry name" value="Nfu_N"/>
    <property type="match status" value="1"/>
</dbReference>
<gene>
    <name evidence="3" type="ORF">KL86APRO_12419</name>
</gene>
<evidence type="ECO:0000256" key="1">
    <source>
        <dbReference type="ARBA" id="ARBA00006420"/>
    </source>
</evidence>
<dbReference type="InterPro" id="IPR034904">
    <property type="entry name" value="FSCA_dom_sf"/>
</dbReference>
<protein>
    <submittedName>
        <fullName evidence="3">Putative nifU protein (C-terminal)</fullName>
    </submittedName>
</protein>
<dbReference type="SUPFAM" id="SSF110836">
    <property type="entry name" value="Hypothetical protein SAV1430"/>
    <property type="match status" value="1"/>
</dbReference>
<dbReference type="GO" id="GO:0051536">
    <property type="term" value="F:iron-sulfur cluster binding"/>
    <property type="evidence" value="ECO:0007669"/>
    <property type="project" value="InterPro"/>
</dbReference>
<dbReference type="PANTHER" id="PTHR11178:SF1">
    <property type="entry name" value="NFU1 IRON-SULFUR CLUSTER SCAFFOLD HOMOLOG, MITOCHONDRIAL"/>
    <property type="match status" value="1"/>
</dbReference>
<dbReference type="InterPro" id="IPR014824">
    <property type="entry name" value="Nfu/NifU_N"/>
</dbReference>
<evidence type="ECO:0000259" key="2">
    <source>
        <dbReference type="SMART" id="SM00932"/>
    </source>
</evidence>
<proteinExistence type="inferred from homology"/>
<dbReference type="GO" id="GO:0016226">
    <property type="term" value="P:iron-sulfur cluster assembly"/>
    <property type="evidence" value="ECO:0007669"/>
    <property type="project" value="InterPro"/>
</dbReference>
<evidence type="ECO:0000313" key="3">
    <source>
        <dbReference type="EMBL" id="SBW08591.1"/>
    </source>
</evidence>
<dbReference type="PIRSF" id="PIRSF036773">
    <property type="entry name" value="HIRIP5"/>
    <property type="match status" value="1"/>
</dbReference>
<dbReference type="Pfam" id="PF01106">
    <property type="entry name" value="NifU"/>
    <property type="match status" value="1"/>
</dbReference>
<dbReference type="EMBL" id="FLUO01000001">
    <property type="protein sequence ID" value="SBW08591.1"/>
    <property type="molecule type" value="Genomic_DNA"/>
</dbReference>
<reference evidence="3" key="1">
    <citation type="submission" date="2016-04" db="EMBL/GenBank/DDBJ databases">
        <authorList>
            <person name="Evans L.H."/>
            <person name="Alamgir A."/>
            <person name="Owens N."/>
            <person name="Weber N.D."/>
            <person name="Virtaneva K."/>
            <person name="Barbian K."/>
            <person name="Babar A."/>
            <person name="Rosenke K."/>
        </authorList>
    </citation>
    <scope>NUCLEOTIDE SEQUENCE</scope>
    <source>
        <strain evidence="3">86</strain>
    </source>
</reference>
<dbReference type="InterPro" id="IPR001075">
    <property type="entry name" value="NIF_FeS_clus_asmbl_NifU_C"/>
</dbReference>
<dbReference type="InterPro" id="IPR035433">
    <property type="entry name" value="NFU1-like"/>
</dbReference>
<sequence length="182" mass="19366">MFIQTEATPNPATLKFLPGRVLNPGAAVDCPTPEVAAELSPLAERLFQIEGVAGVMIGGDAVAVTKAADARWEVLKLQVMGLLVEHLSRGHAILHPAAEAARADDDDSVGGRVRRLIETRVRPAVARDGGDIVFDRFDDGIVYLRMRGACAGCPSATVTLKNGVEAMLKTYVPEVVAVRQVL</sequence>
<organism evidence="3">
    <name type="scientific">uncultured Alphaproteobacteria bacterium</name>
    <dbReference type="NCBI Taxonomy" id="91750"/>
    <lineage>
        <taxon>Bacteria</taxon>
        <taxon>Pseudomonadati</taxon>
        <taxon>Pseudomonadota</taxon>
        <taxon>Alphaproteobacteria</taxon>
        <taxon>environmental samples</taxon>
    </lineage>
</organism>
<comment type="similarity">
    <text evidence="1">Belongs to the NifU family.</text>
</comment>
<dbReference type="PANTHER" id="PTHR11178">
    <property type="entry name" value="IRON-SULFUR CLUSTER SCAFFOLD PROTEIN NFU-RELATED"/>
    <property type="match status" value="1"/>
</dbReference>